<dbReference type="OrthoDB" id="2644912at2759"/>
<organism evidence="2">
    <name type="scientific">Serpula lacrymans var. lacrymans (strain S7.9)</name>
    <name type="common">Dry rot fungus</name>
    <dbReference type="NCBI Taxonomy" id="578457"/>
    <lineage>
        <taxon>Eukaryota</taxon>
        <taxon>Fungi</taxon>
        <taxon>Dikarya</taxon>
        <taxon>Basidiomycota</taxon>
        <taxon>Agaricomycotina</taxon>
        <taxon>Agaricomycetes</taxon>
        <taxon>Agaricomycetidae</taxon>
        <taxon>Boletales</taxon>
        <taxon>Coniophorineae</taxon>
        <taxon>Serpulaceae</taxon>
        <taxon>Serpula</taxon>
    </lineage>
</organism>
<accession>F8P9C4</accession>
<evidence type="ECO:0000313" key="2">
    <source>
        <dbReference type="Proteomes" id="UP000008064"/>
    </source>
</evidence>
<dbReference type="PANTHER" id="PTHR10622">
    <property type="entry name" value="HET DOMAIN-CONTAINING PROTEIN"/>
    <property type="match status" value="1"/>
</dbReference>
<feature type="non-terminal residue" evidence="1">
    <location>
        <position position="178"/>
    </location>
</feature>
<dbReference type="GeneID" id="18821041"/>
<proteinExistence type="predicted"/>
<dbReference type="RefSeq" id="XP_007322998.1">
    <property type="nucleotide sequence ID" value="XM_007322936.1"/>
</dbReference>
<dbReference type="AlphaFoldDB" id="F8P9C4"/>
<dbReference type="KEGG" id="sla:SERLADRAFT_477644"/>
<dbReference type="PANTHER" id="PTHR10622:SF10">
    <property type="entry name" value="HET DOMAIN-CONTAINING PROTEIN"/>
    <property type="match status" value="1"/>
</dbReference>
<gene>
    <name evidence="1" type="ORF">SERLADRAFT_477644</name>
</gene>
<protein>
    <submittedName>
        <fullName evidence="1">Uncharacterized protein</fullName>
    </submittedName>
</protein>
<dbReference type="HOGENOM" id="CLU_1514178_0_0_1"/>
<dbReference type="Proteomes" id="UP000008064">
    <property type="component" value="Unassembled WGS sequence"/>
</dbReference>
<reference evidence="2" key="1">
    <citation type="journal article" date="2011" name="Science">
        <title>The plant cell wall-decomposing machinery underlies the functional diversity of forest fungi.</title>
        <authorList>
            <person name="Eastwood D.C."/>
            <person name="Floudas D."/>
            <person name="Binder M."/>
            <person name="Majcherczyk A."/>
            <person name="Schneider P."/>
            <person name="Aerts A."/>
            <person name="Asiegbu F.O."/>
            <person name="Baker S.E."/>
            <person name="Barry K."/>
            <person name="Bendiksby M."/>
            <person name="Blumentritt M."/>
            <person name="Coutinho P.M."/>
            <person name="Cullen D."/>
            <person name="de Vries R.P."/>
            <person name="Gathman A."/>
            <person name="Goodell B."/>
            <person name="Henrissat B."/>
            <person name="Ihrmark K."/>
            <person name="Kauserud H."/>
            <person name="Kohler A."/>
            <person name="LaButti K."/>
            <person name="Lapidus A."/>
            <person name="Lavin J.L."/>
            <person name="Lee Y.-H."/>
            <person name="Lindquist E."/>
            <person name="Lilly W."/>
            <person name="Lucas S."/>
            <person name="Morin E."/>
            <person name="Murat C."/>
            <person name="Oguiza J.A."/>
            <person name="Park J."/>
            <person name="Pisabarro A.G."/>
            <person name="Riley R."/>
            <person name="Rosling A."/>
            <person name="Salamov A."/>
            <person name="Schmidt O."/>
            <person name="Schmutz J."/>
            <person name="Skrede I."/>
            <person name="Stenlid J."/>
            <person name="Wiebenga A."/>
            <person name="Xie X."/>
            <person name="Kuees U."/>
            <person name="Hibbett D.S."/>
            <person name="Hoffmeister D."/>
            <person name="Hoegberg N."/>
            <person name="Martin F."/>
            <person name="Grigoriev I.V."/>
            <person name="Watkinson S.C."/>
        </authorList>
    </citation>
    <scope>NUCLEOTIDE SEQUENCE [LARGE SCALE GENOMIC DNA]</scope>
    <source>
        <strain evidence="2">S7.9</strain>
    </source>
</reference>
<name>F8P9C4_SERL9</name>
<dbReference type="EMBL" id="GL945441">
    <property type="protein sequence ID" value="EGO20253.1"/>
    <property type="molecule type" value="Genomic_DNA"/>
</dbReference>
<sequence>MAYCLIGILDVSLSISYGEGQRAFYRLQVEIVRNTNDWGLFLWKGEPSKYNSAIAAGPECFSRYPADAKAITNIQLMVAADMASEDVWSEWQQFCASNYIRGKQMTVFQYGNRRSIVLQRPGRLHLTNVSEFQEKATNTPGALVHFVKELQVNMVSLSLLQSSEKAEARGQNALFKPS</sequence>
<evidence type="ECO:0000313" key="1">
    <source>
        <dbReference type="EMBL" id="EGO20253.1"/>
    </source>
</evidence>